<feature type="compositionally biased region" description="Polar residues" evidence="8">
    <location>
        <begin position="66"/>
        <end position="82"/>
    </location>
</feature>
<dbReference type="KEGG" id="scm:SCHCO_02618683"/>
<dbReference type="Proteomes" id="UP000007431">
    <property type="component" value="Unassembled WGS sequence"/>
</dbReference>
<proteinExistence type="inferred from homology"/>
<dbReference type="GO" id="GO:0005634">
    <property type="term" value="C:nucleus"/>
    <property type="evidence" value="ECO:0007669"/>
    <property type="project" value="UniProtKB-SubCell"/>
</dbReference>
<keyword evidence="11" id="KW-1185">Reference proteome</keyword>
<dbReference type="OrthoDB" id="128308at2759"/>
<dbReference type="GO" id="GO:0005737">
    <property type="term" value="C:cytoplasm"/>
    <property type="evidence" value="ECO:0007669"/>
    <property type="project" value="UniProtKB-SubCell"/>
</dbReference>
<feature type="compositionally biased region" description="Basic and acidic residues" evidence="8">
    <location>
        <begin position="457"/>
        <end position="483"/>
    </location>
</feature>
<dbReference type="PANTHER" id="PTHR41391">
    <property type="entry name" value="RESTRICTION OF TELOMERE CAPPING PROTEIN 4"/>
    <property type="match status" value="1"/>
</dbReference>
<feature type="compositionally biased region" description="Gly residues" evidence="8">
    <location>
        <begin position="732"/>
        <end position="747"/>
    </location>
</feature>
<dbReference type="HOGENOM" id="CLU_294256_0_0_1"/>
<evidence type="ECO:0000256" key="4">
    <source>
        <dbReference type="ARBA" id="ARBA00009461"/>
    </source>
</evidence>
<dbReference type="InParanoid" id="D8Q0T4"/>
<evidence type="ECO:0000256" key="7">
    <source>
        <dbReference type="ARBA" id="ARBA00023242"/>
    </source>
</evidence>
<dbReference type="InterPro" id="IPR039024">
    <property type="entry name" value="RTC4"/>
</dbReference>
<protein>
    <recommendedName>
        <fullName evidence="5">Restriction of telomere capping protein 4</fullName>
    </recommendedName>
</protein>
<reference evidence="10 11" key="1">
    <citation type="journal article" date="2010" name="Nat. Biotechnol.">
        <title>Genome sequence of the model mushroom Schizophyllum commune.</title>
        <authorList>
            <person name="Ohm R.A."/>
            <person name="de Jong J.F."/>
            <person name="Lugones L.G."/>
            <person name="Aerts A."/>
            <person name="Kothe E."/>
            <person name="Stajich J.E."/>
            <person name="de Vries R.P."/>
            <person name="Record E."/>
            <person name="Levasseur A."/>
            <person name="Baker S.E."/>
            <person name="Bartholomew K.A."/>
            <person name="Coutinho P.M."/>
            <person name="Erdmann S."/>
            <person name="Fowler T.J."/>
            <person name="Gathman A.C."/>
            <person name="Lombard V."/>
            <person name="Henrissat B."/>
            <person name="Knabe N."/>
            <person name="Kuees U."/>
            <person name="Lilly W.W."/>
            <person name="Lindquist E."/>
            <person name="Lucas S."/>
            <person name="Magnuson J.K."/>
            <person name="Piumi F."/>
            <person name="Raudaskoski M."/>
            <person name="Salamov A."/>
            <person name="Schmutz J."/>
            <person name="Schwarze F.W.M.R."/>
            <person name="vanKuyk P.A."/>
            <person name="Horton J.S."/>
            <person name="Grigoriev I.V."/>
            <person name="Woesten H.A.B."/>
        </authorList>
    </citation>
    <scope>NUCLEOTIDE SEQUENCE [LARGE SCALE GENOMIC DNA]</scope>
    <source>
        <strain evidence="11">H4-8 / FGSC 9210</strain>
    </source>
</reference>
<organism evidence="11">
    <name type="scientific">Schizophyllum commune (strain H4-8 / FGSC 9210)</name>
    <name type="common">Split gill fungus</name>
    <dbReference type="NCBI Taxonomy" id="578458"/>
    <lineage>
        <taxon>Eukaryota</taxon>
        <taxon>Fungi</taxon>
        <taxon>Dikarya</taxon>
        <taxon>Basidiomycota</taxon>
        <taxon>Agaricomycotina</taxon>
        <taxon>Agaricomycetes</taxon>
        <taxon>Agaricomycetidae</taxon>
        <taxon>Agaricales</taxon>
        <taxon>Schizophyllaceae</taxon>
        <taxon>Schizophyllum</taxon>
    </lineage>
</organism>
<evidence type="ECO:0000256" key="3">
    <source>
        <dbReference type="ARBA" id="ARBA00004496"/>
    </source>
</evidence>
<feature type="compositionally biased region" description="Low complexity" evidence="8">
    <location>
        <begin position="941"/>
        <end position="976"/>
    </location>
</feature>
<feature type="compositionally biased region" description="Polar residues" evidence="8">
    <location>
        <begin position="148"/>
        <end position="158"/>
    </location>
</feature>
<feature type="domain" description="Restriction of telomere capping protein 4 C-terminal" evidence="9">
    <location>
        <begin position="607"/>
        <end position="729"/>
    </location>
</feature>
<dbReference type="InterPro" id="IPR028094">
    <property type="entry name" value="RTC4_C"/>
</dbReference>
<evidence type="ECO:0000256" key="1">
    <source>
        <dbReference type="ARBA" id="ARBA00002738"/>
    </source>
</evidence>
<evidence type="ECO:0000313" key="11">
    <source>
        <dbReference type="Proteomes" id="UP000007431"/>
    </source>
</evidence>
<feature type="non-terminal residue" evidence="10">
    <location>
        <position position="1031"/>
    </location>
</feature>
<feature type="compositionally biased region" description="Basic and acidic residues" evidence="8">
    <location>
        <begin position="411"/>
        <end position="427"/>
    </location>
</feature>
<dbReference type="OMA" id="YSQYEDV"/>
<sequence>MHPSSQDQKKSQPAIRRIRRISGMDVEEKDLWENAPRAWERDDRSHALSPPLDLAAISTRPPSEFMNRNPSLTRVSDATSSKLYKMPSRSVIESEKSGLQRGRGRDGREDLGMPKPKPKPTRKPVLRDLSDDSDDELEHPWKADISANRITRTVSPQTPEELDPTYQKKRSSTYKNLSFKKISKSGDTSAAKASTSKAPAEPIDLTNSPRKRRSPSPSRRPLRHQSTNAARSPTRRARVPSPPPPITDRPRTNRFVKPKPTAAPNKRQPEANPKLNPFSKNKPSPPERTRSSQRRSPPPLSKRTSIVIDDEDSSEGVEEVDGPEEDEEASFSRSLRKRASMRLTTPEAAPFPMDLTPKKRPQPQAFPMSDDSPLSSPPKRASDPFPMSPLSSQTKVPSYGDDDSDEDDFPTSDRVKAQKERAVDKGKGKATYVAPKSKPKPIRKAQPPPFSQFVPSAHDDTPRSRNKRFSDDGLSEGERDAKRPRSTSPASSAYEPIGDDDPDLSLGPASRDARELCPYCDELLPSSPTPTLTRMLEEVAKKSRPAPRPSNPRGRKAQLRHFAIVCQRHRFERDVLPDAERKGWPKKIDWSALPSRVRHLRDELQEILEDEVDHGGCVFWKELAKEIKEKGTRAATGVAGQFENFEKVQIGYYGEQGAAIITQTLYSMFPMDLIDPDKVFPLSPSEFLQRVLLPEAGLRLIEEDRARGAADALRTLRESAKYGVAMFPDDSGVGGRQSLGGSGGGGGVADGIVMARAARRRQQIEAEERREEEEEAANARARPRPKPRPVRKEATGSSMMDVEEDGGAGAGAGADNGGSRGGRCSSDMDMESDDDGWLSRQRLPSTAGSTGEMDVDVEQTPKPAKVWEAPEPTRKSGRIPRMRSASVQPKDSPKRVSRSRSTSVQPDGDVIELSSEDTDEENAPRGKRASQRSKPSSHLGKPSSQRSCPPSKPPSQQSKPSSHRQPSSRPASRAASVTSDNSSSFESLPLPPAKPASGLAAARARLAARRQQSEDRQLSAKNSLDWLLSDE</sequence>
<feature type="compositionally biased region" description="Low complexity" evidence="8">
    <location>
        <begin position="995"/>
        <end position="1005"/>
    </location>
</feature>
<evidence type="ECO:0000256" key="2">
    <source>
        <dbReference type="ARBA" id="ARBA00004123"/>
    </source>
</evidence>
<dbReference type="SMART" id="SM01312">
    <property type="entry name" value="RTC4"/>
    <property type="match status" value="1"/>
</dbReference>
<feature type="compositionally biased region" description="Basic and acidic residues" evidence="8">
    <location>
        <begin position="92"/>
        <end position="112"/>
    </location>
</feature>
<dbReference type="Pfam" id="PF14474">
    <property type="entry name" value="RTC4"/>
    <property type="match status" value="1"/>
</dbReference>
<dbReference type="EMBL" id="GL377305">
    <property type="protein sequence ID" value="EFI98394.1"/>
    <property type="molecule type" value="Genomic_DNA"/>
</dbReference>
<feature type="compositionally biased region" description="Acidic residues" evidence="8">
    <location>
        <begin position="308"/>
        <end position="329"/>
    </location>
</feature>
<accession>D8Q0T4</accession>
<evidence type="ECO:0000256" key="5">
    <source>
        <dbReference type="ARBA" id="ARBA00015162"/>
    </source>
</evidence>
<feature type="compositionally biased region" description="Polar residues" evidence="8">
    <location>
        <begin position="977"/>
        <end position="986"/>
    </location>
</feature>
<dbReference type="GeneID" id="9595588"/>
<feature type="compositionally biased region" description="Acidic residues" evidence="8">
    <location>
        <begin position="400"/>
        <end position="410"/>
    </location>
</feature>
<comment type="similarity">
    <text evidence="4">Belongs to the RTC4 family.</text>
</comment>
<dbReference type="AlphaFoldDB" id="D8Q0T4"/>
<dbReference type="VEuPathDB" id="FungiDB:SCHCODRAFT_02618683"/>
<keyword evidence="7" id="KW-0539">Nucleus</keyword>
<gene>
    <name evidence="10" type="ORF">SCHCODRAFT_108021</name>
</gene>
<evidence type="ECO:0000256" key="6">
    <source>
        <dbReference type="ARBA" id="ARBA00022490"/>
    </source>
</evidence>
<evidence type="ECO:0000313" key="10">
    <source>
        <dbReference type="EMBL" id="EFI98394.1"/>
    </source>
</evidence>
<keyword evidence="6" id="KW-0963">Cytoplasm</keyword>
<feature type="compositionally biased region" description="Low complexity" evidence="8">
    <location>
        <begin position="367"/>
        <end position="378"/>
    </location>
</feature>
<feature type="region of interest" description="Disordered" evidence="8">
    <location>
        <begin position="760"/>
        <end position="1031"/>
    </location>
</feature>
<feature type="compositionally biased region" description="Low complexity" evidence="8">
    <location>
        <begin position="185"/>
        <end position="200"/>
    </location>
</feature>
<name>D8Q0T4_SCHCM</name>
<dbReference type="PANTHER" id="PTHR41391:SF1">
    <property type="entry name" value="RESTRICTION OF TELOMERE CAPPING PROTEIN 4"/>
    <property type="match status" value="1"/>
</dbReference>
<feature type="region of interest" description="Disordered" evidence="8">
    <location>
        <begin position="35"/>
        <end position="510"/>
    </location>
</feature>
<feature type="region of interest" description="Disordered" evidence="8">
    <location>
        <begin position="728"/>
        <end position="747"/>
    </location>
</feature>
<feature type="compositionally biased region" description="Gly residues" evidence="8">
    <location>
        <begin position="807"/>
        <end position="821"/>
    </location>
</feature>
<comment type="function">
    <text evidence="1">May be involved in a process influencing telomere capping.</text>
</comment>
<evidence type="ECO:0000259" key="9">
    <source>
        <dbReference type="SMART" id="SM01312"/>
    </source>
</evidence>
<dbReference type="eggNOG" id="ENOG502SEU0">
    <property type="taxonomic scope" value="Eukaryota"/>
</dbReference>
<comment type="subcellular location">
    <subcellularLocation>
        <location evidence="3">Cytoplasm</location>
    </subcellularLocation>
    <subcellularLocation>
        <location evidence="2">Nucleus</location>
    </subcellularLocation>
</comment>
<evidence type="ECO:0000256" key="8">
    <source>
        <dbReference type="SAM" id="MobiDB-lite"/>
    </source>
</evidence>
<feature type="region of interest" description="Disordered" evidence="8">
    <location>
        <begin position="1"/>
        <end position="23"/>
    </location>
</feature>